<dbReference type="InterPro" id="IPR001851">
    <property type="entry name" value="ABC_transp_permease"/>
</dbReference>
<keyword evidence="13" id="KW-1185">Reference proteome</keyword>
<sequence length="425" mass="43321">MSTPTVSTRSDAPSLLSGEVEQPTFTEALQNYVRKVRGGDMGSLPAILALTVLAGVFVVLKPETFPSALNIANLFQQGAVVVTIAMGLVFVLLIGEIDLSAGFASGVCGAILAVTLTSIGWPWYVAVLAAVLTGVVIGLVIGLLVAKIGIPSFVTTLGAFLAFQGVVLLIIGTGGNISLTNPVILAIQNKNIPPAIGWALGGLAVAAYGFATIRTWSSRRRQGLLSAPRAMVITKVVAMALVVLGGVLVLNQERSVNPAITSLRGVPIVVPIIVVLALGLGFLLTRTAFGRHIYAVGGNAEATRRAGIPVARIRVTCFIICSSMAAFAGIFAASRATSVDPNAGGSNVLLYAVGAAVIGGTSLFGGKGRITDALIGGAVIAVIDNGMGLLGYSAGIKFVVTGLVLIAAAAVDALSRRRARTTGRG</sequence>
<name>A0ABN6XBA3_9CELL</name>
<feature type="transmembrane region" description="Helical" evidence="11">
    <location>
        <begin position="127"/>
        <end position="146"/>
    </location>
</feature>
<keyword evidence="4" id="KW-0997">Cell inner membrane</keyword>
<evidence type="ECO:0000256" key="3">
    <source>
        <dbReference type="ARBA" id="ARBA00022475"/>
    </source>
</evidence>
<dbReference type="PANTHER" id="PTHR32196:SF32">
    <property type="entry name" value="XYLOSE TRANSPORT SYSTEM PERMEASE PROTEIN XYLH"/>
    <property type="match status" value="1"/>
</dbReference>
<evidence type="ECO:0000313" key="13">
    <source>
        <dbReference type="Proteomes" id="UP001321475"/>
    </source>
</evidence>
<accession>A0ABN6XBA3</accession>
<feature type="transmembrane region" description="Helical" evidence="11">
    <location>
        <begin position="153"/>
        <end position="172"/>
    </location>
</feature>
<keyword evidence="6 11" id="KW-0812">Transmembrane</keyword>
<organism evidence="12 13">
    <name type="scientific">Paraoerskovia sediminicola</name>
    <dbReference type="NCBI Taxonomy" id="1138587"/>
    <lineage>
        <taxon>Bacteria</taxon>
        <taxon>Bacillati</taxon>
        <taxon>Actinomycetota</taxon>
        <taxon>Actinomycetes</taxon>
        <taxon>Micrococcales</taxon>
        <taxon>Cellulomonadaceae</taxon>
        <taxon>Paraoerskovia</taxon>
    </lineage>
</organism>
<comment type="subcellular location">
    <subcellularLocation>
        <location evidence="1">Cell membrane</location>
        <topology evidence="1">Multi-pass membrane protein</topology>
    </subcellularLocation>
</comment>
<dbReference type="RefSeq" id="WP_286218320.1">
    <property type="nucleotide sequence ID" value="NZ_AP027729.1"/>
</dbReference>
<gene>
    <name evidence="12" type="ORF">GCM10025865_03540</name>
</gene>
<dbReference type="CDD" id="cd06579">
    <property type="entry name" value="TM_PBP1_transp_AraH_like"/>
    <property type="match status" value="1"/>
</dbReference>
<keyword evidence="3" id="KW-1003">Cell membrane</keyword>
<feature type="transmembrane region" description="Helical" evidence="11">
    <location>
        <begin position="44"/>
        <end position="62"/>
    </location>
</feature>
<evidence type="ECO:0000256" key="9">
    <source>
        <dbReference type="ARBA" id="ARBA00035611"/>
    </source>
</evidence>
<proteinExistence type="predicted"/>
<dbReference type="EMBL" id="AP027729">
    <property type="protein sequence ID" value="BDZ41055.1"/>
    <property type="molecule type" value="Genomic_DNA"/>
</dbReference>
<evidence type="ECO:0000256" key="10">
    <source>
        <dbReference type="ARBA" id="ARBA00035686"/>
    </source>
</evidence>
<reference evidence="13" key="1">
    <citation type="journal article" date="2019" name="Int. J. Syst. Evol. Microbiol.">
        <title>The Global Catalogue of Microorganisms (GCM) 10K type strain sequencing project: providing services to taxonomists for standard genome sequencing and annotation.</title>
        <authorList>
            <consortium name="The Broad Institute Genomics Platform"/>
            <consortium name="The Broad Institute Genome Sequencing Center for Infectious Disease"/>
            <person name="Wu L."/>
            <person name="Ma J."/>
        </authorList>
    </citation>
    <scope>NUCLEOTIDE SEQUENCE [LARGE SCALE GENOMIC DNA]</scope>
    <source>
        <strain evidence="13">NBRC 108565</strain>
    </source>
</reference>
<evidence type="ECO:0000256" key="7">
    <source>
        <dbReference type="ARBA" id="ARBA00022989"/>
    </source>
</evidence>
<keyword evidence="7 11" id="KW-1133">Transmembrane helix</keyword>
<feature type="transmembrane region" description="Helical" evidence="11">
    <location>
        <begin position="232"/>
        <end position="250"/>
    </location>
</feature>
<evidence type="ECO:0000256" key="5">
    <source>
        <dbReference type="ARBA" id="ARBA00022597"/>
    </source>
</evidence>
<evidence type="ECO:0000256" key="1">
    <source>
        <dbReference type="ARBA" id="ARBA00004651"/>
    </source>
</evidence>
<evidence type="ECO:0000256" key="8">
    <source>
        <dbReference type="ARBA" id="ARBA00023136"/>
    </source>
</evidence>
<dbReference type="Proteomes" id="UP001321475">
    <property type="component" value="Chromosome"/>
</dbReference>
<evidence type="ECO:0000256" key="2">
    <source>
        <dbReference type="ARBA" id="ARBA00022448"/>
    </source>
</evidence>
<dbReference type="PANTHER" id="PTHR32196">
    <property type="entry name" value="ABC TRANSPORTER PERMEASE PROTEIN YPHD-RELATED-RELATED"/>
    <property type="match status" value="1"/>
</dbReference>
<keyword evidence="2" id="KW-0813">Transport</keyword>
<feature type="transmembrane region" description="Helical" evidence="11">
    <location>
        <begin position="192"/>
        <end position="211"/>
    </location>
</feature>
<evidence type="ECO:0000256" key="4">
    <source>
        <dbReference type="ARBA" id="ARBA00022519"/>
    </source>
</evidence>
<protein>
    <recommendedName>
        <fullName evidence="10">Xylose transport system permease protein XylH</fullName>
    </recommendedName>
</protein>
<feature type="transmembrane region" description="Helical" evidence="11">
    <location>
        <begin position="348"/>
        <end position="366"/>
    </location>
</feature>
<feature type="transmembrane region" description="Helical" evidence="11">
    <location>
        <begin position="373"/>
        <end position="392"/>
    </location>
</feature>
<comment type="function">
    <text evidence="9">Part of the binding-protein-dependent transport system for D-xylose. Probably responsible for the translocation of the substrate across the membrane.</text>
</comment>
<feature type="transmembrane region" description="Helical" evidence="11">
    <location>
        <begin position="262"/>
        <end position="284"/>
    </location>
</feature>
<keyword evidence="5" id="KW-0762">Sugar transport</keyword>
<feature type="transmembrane region" description="Helical" evidence="11">
    <location>
        <begin position="313"/>
        <end position="336"/>
    </location>
</feature>
<feature type="transmembrane region" description="Helical" evidence="11">
    <location>
        <begin position="101"/>
        <end position="121"/>
    </location>
</feature>
<dbReference type="Pfam" id="PF02653">
    <property type="entry name" value="BPD_transp_2"/>
    <property type="match status" value="2"/>
</dbReference>
<evidence type="ECO:0000313" key="12">
    <source>
        <dbReference type="EMBL" id="BDZ41055.1"/>
    </source>
</evidence>
<evidence type="ECO:0000256" key="11">
    <source>
        <dbReference type="SAM" id="Phobius"/>
    </source>
</evidence>
<evidence type="ECO:0000256" key="6">
    <source>
        <dbReference type="ARBA" id="ARBA00022692"/>
    </source>
</evidence>
<feature type="transmembrane region" description="Helical" evidence="11">
    <location>
        <begin position="398"/>
        <end position="415"/>
    </location>
</feature>
<keyword evidence="8 11" id="KW-0472">Membrane</keyword>
<feature type="transmembrane region" description="Helical" evidence="11">
    <location>
        <begin position="74"/>
        <end position="94"/>
    </location>
</feature>